<dbReference type="STRING" id="1121959.SAMN02746009_04219"/>
<dbReference type="GO" id="GO:0003677">
    <property type="term" value="F:DNA binding"/>
    <property type="evidence" value="ECO:0007669"/>
    <property type="project" value="InterPro"/>
</dbReference>
<name>A0A1M7HEP1_9BACT</name>
<feature type="non-terminal residue" evidence="1">
    <location>
        <position position="82"/>
    </location>
</feature>
<dbReference type="EMBL" id="FRAS01000048">
    <property type="protein sequence ID" value="SHM26956.1"/>
    <property type="molecule type" value="Genomic_DNA"/>
</dbReference>
<evidence type="ECO:0000313" key="2">
    <source>
        <dbReference type="Proteomes" id="UP000183947"/>
    </source>
</evidence>
<dbReference type="Proteomes" id="UP000183947">
    <property type="component" value="Unassembled WGS sequence"/>
</dbReference>
<accession>A0A1M7HEP1</accession>
<dbReference type="AlphaFoldDB" id="A0A1M7HEP1"/>
<dbReference type="OrthoDB" id="102807at2"/>
<proteinExistence type="predicted"/>
<dbReference type="InterPro" id="IPR002514">
    <property type="entry name" value="Transposase_8"/>
</dbReference>
<dbReference type="GO" id="GO:0006313">
    <property type="term" value="P:DNA transposition"/>
    <property type="evidence" value="ECO:0007669"/>
    <property type="project" value="InterPro"/>
</dbReference>
<dbReference type="GO" id="GO:0004803">
    <property type="term" value="F:transposase activity"/>
    <property type="evidence" value="ECO:0007669"/>
    <property type="project" value="InterPro"/>
</dbReference>
<gene>
    <name evidence="1" type="ORF">SAMN02746009_04219</name>
</gene>
<sequence>MGQILHGSARTTAAVRAAIQRSSESLQSLARRHGINPKTVAKWRKRPGTQDAVMGPKPASTVLTAEEEAAAVAFRQHTQLPL</sequence>
<evidence type="ECO:0000313" key="1">
    <source>
        <dbReference type="EMBL" id="SHM26956.1"/>
    </source>
</evidence>
<dbReference type="RefSeq" id="WP_139252477.1">
    <property type="nucleotide sequence ID" value="NZ_FRAS01000048.1"/>
</dbReference>
<organism evidence="1 2">
    <name type="scientific">Hymenobacter psychrotolerans DSM 18569</name>
    <dbReference type="NCBI Taxonomy" id="1121959"/>
    <lineage>
        <taxon>Bacteria</taxon>
        <taxon>Pseudomonadati</taxon>
        <taxon>Bacteroidota</taxon>
        <taxon>Cytophagia</taxon>
        <taxon>Cytophagales</taxon>
        <taxon>Hymenobacteraceae</taxon>
        <taxon>Hymenobacter</taxon>
    </lineage>
</organism>
<reference evidence="2" key="1">
    <citation type="submission" date="2016-11" db="EMBL/GenBank/DDBJ databases">
        <authorList>
            <person name="Varghese N."/>
            <person name="Submissions S."/>
        </authorList>
    </citation>
    <scope>NUCLEOTIDE SEQUENCE [LARGE SCALE GENOMIC DNA]</scope>
    <source>
        <strain evidence="2">DSM 18569</strain>
    </source>
</reference>
<protein>
    <submittedName>
        <fullName evidence="1">Transposase</fullName>
    </submittedName>
</protein>
<keyword evidence="2" id="KW-1185">Reference proteome</keyword>
<dbReference type="Pfam" id="PF01527">
    <property type="entry name" value="HTH_Tnp_1"/>
    <property type="match status" value="1"/>
</dbReference>